<keyword evidence="6 9" id="KW-0731">Sigma factor</keyword>
<evidence type="ECO:0000256" key="3">
    <source>
        <dbReference type="ARBA" id="ARBA00022679"/>
    </source>
</evidence>
<dbReference type="Pfam" id="PF04552">
    <property type="entry name" value="Sigma54_DBD"/>
    <property type="match status" value="1"/>
</dbReference>
<dbReference type="NCBIfam" id="NF004595">
    <property type="entry name" value="PRK05932.1-2"/>
    <property type="match status" value="1"/>
</dbReference>
<dbReference type="NCBIfam" id="TIGR02395">
    <property type="entry name" value="rpoN_sigma"/>
    <property type="match status" value="1"/>
</dbReference>
<dbReference type="GO" id="GO:0001216">
    <property type="term" value="F:DNA-binding transcription activator activity"/>
    <property type="evidence" value="ECO:0007669"/>
    <property type="project" value="InterPro"/>
</dbReference>
<dbReference type="GO" id="GO:0016987">
    <property type="term" value="F:sigma factor activity"/>
    <property type="evidence" value="ECO:0007669"/>
    <property type="project" value="UniProtKB-KW"/>
</dbReference>
<keyword evidence="5 9" id="KW-0805">Transcription regulation</keyword>
<proteinExistence type="inferred from homology"/>
<keyword evidence="2 9" id="KW-0240">DNA-directed RNA polymerase</keyword>
<evidence type="ECO:0000313" key="13">
    <source>
        <dbReference type="EMBL" id="POR56222.1"/>
    </source>
</evidence>
<evidence type="ECO:0000259" key="11">
    <source>
        <dbReference type="Pfam" id="PF04552"/>
    </source>
</evidence>
<dbReference type="PROSITE" id="PS50044">
    <property type="entry name" value="SIGMA54_3"/>
    <property type="match status" value="1"/>
</dbReference>
<evidence type="ECO:0000313" key="14">
    <source>
        <dbReference type="Proteomes" id="UP000237381"/>
    </source>
</evidence>
<dbReference type="PANTHER" id="PTHR32248">
    <property type="entry name" value="RNA POLYMERASE SIGMA-54 FACTOR"/>
    <property type="match status" value="1"/>
</dbReference>
<feature type="region of interest" description="Disordered" evidence="10">
    <location>
        <begin position="126"/>
        <end position="202"/>
    </location>
</feature>
<dbReference type="Pfam" id="PF00309">
    <property type="entry name" value="Sigma54_AID"/>
    <property type="match status" value="1"/>
</dbReference>
<dbReference type="PROSITE" id="PS00718">
    <property type="entry name" value="SIGMA54_2"/>
    <property type="match status" value="1"/>
</dbReference>
<evidence type="ECO:0000256" key="2">
    <source>
        <dbReference type="ARBA" id="ARBA00022478"/>
    </source>
</evidence>
<keyword evidence="8 9" id="KW-0804">Transcription</keyword>
<comment type="function">
    <text evidence="9">Sigma factors are initiation factors that promote the attachment of RNA polymerase to specific initiation sites and are then released.</text>
</comment>
<feature type="compositionally biased region" description="Low complexity" evidence="10">
    <location>
        <begin position="144"/>
        <end position="154"/>
    </location>
</feature>
<dbReference type="Gene3D" id="1.10.10.1330">
    <property type="entry name" value="RNA polymerase sigma-54 factor, core-binding domain"/>
    <property type="match status" value="1"/>
</dbReference>
<dbReference type="GO" id="GO:0006352">
    <property type="term" value="P:DNA-templated transcription initiation"/>
    <property type="evidence" value="ECO:0007669"/>
    <property type="project" value="InterPro"/>
</dbReference>
<keyword evidence="3 9" id="KW-0808">Transferase</keyword>
<organism evidence="13 14">
    <name type="scientific">Paraburkholderia eburnea</name>
    <dbReference type="NCBI Taxonomy" id="1189126"/>
    <lineage>
        <taxon>Bacteria</taxon>
        <taxon>Pseudomonadati</taxon>
        <taxon>Pseudomonadota</taxon>
        <taxon>Betaproteobacteria</taxon>
        <taxon>Burkholderiales</taxon>
        <taxon>Burkholderiaceae</taxon>
        <taxon>Paraburkholderia</taxon>
    </lineage>
</organism>
<accession>A0A2S4MN89</accession>
<keyword evidence="14" id="KW-1185">Reference proteome</keyword>
<protein>
    <recommendedName>
        <fullName evidence="9">RNA polymerase sigma-54 factor</fullName>
    </recommendedName>
</protein>
<dbReference type="Gene3D" id="1.10.10.60">
    <property type="entry name" value="Homeodomain-like"/>
    <property type="match status" value="1"/>
</dbReference>
<evidence type="ECO:0000256" key="8">
    <source>
        <dbReference type="ARBA" id="ARBA00023163"/>
    </source>
</evidence>
<gene>
    <name evidence="13" type="ORF">B0G62_101619</name>
</gene>
<feature type="domain" description="RNA polymerase sigma factor 54 DNA-binding" evidence="11">
    <location>
        <begin position="409"/>
        <end position="564"/>
    </location>
</feature>
<comment type="similarity">
    <text evidence="1 9">Belongs to the sigma-54 factor family.</text>
</comment>
<dbReference type="InterPro" id="IPR007634">
    <property type="entry name" value="RNA_pol_sigma_54_DNA-bd"/>
</dbReference>
<dbReference type="GO" id="GO:0016779">
    <property type="term" value="F:nucleotidyltransferase activity"/>
    <property type="evidence" value="ECO:0007669"/>
    <property type="project" value="UniProtKB-KW"/>
</dbReference>
<dbReference type="NCBIfam" id="NF004598">
    <property type="entry name" value="PRK05932.1-5"/>
    <property type="match status" value="1"/>
</dbReference>
<dbReference type="Pfam" id="PF04963">
    <property type="entry name" value="Sigma54_CBD"/>
    <property type="match status" value="1"/>
</dbReference>
<evidence type="ECO:0000256" key="4">
    <source>
        <dbReference type="ARBA" id="ARBA00022695"/>
    </source>
</evidence>
<evidence type="ECO:0000256" key="6">
    <source>
        <dbReference type="ARBA" id="ARBA00023082"/>
    </source>
</evidence>
<dbReference type="PIRSF" id="PIRSF000774">
    <property type="entry name" value="RpoN"/>
    <property type="match status" value="1"/>
</dbReference>
<dbReference type="PANTHER" id="PTHR32248:SF4">
    <property type="entry name" value="RNA POLYMERASE SIGMA-54 FACTOR"/>
    <property type="match status" value="1"/>
</dbReference>
<feature type="domain" description="RNA polymerase sigma factor 54 core-binding" evidence="12">
    <location>
        <begin position="203"/>
        <end position="393"/>
    </location>
</feature>
<feature type="compositionally biased region" description="Polar residues" evidence="10">
    <location>
        <begin position="131"/>
        <end position="143"/>
    </location>
</feature>
<evidence type="ECO:0000259" key="12">
    <source>
        <dbReference type="Pfam" id="PF04963"/>
    </source>
</evidence>
<dbReference type="PROSITE" id="PS00717">
    <property type="entry name" value="SIGMA54_1"/>
    <property type="match status" value="1"/>
</dbReference>
<dbReference type="GO" id="GO:0003677">
    <property type="term" value="F:DNA binding"/>
    <property type="evidence" value="ECO:0007669"/>
    <property type="project" value="UniProtKB-KW"/>
</dbReference>
<dbReference type="NCBIfam" id="NF009118">
    <property type="entry name" value="PRK12469.1"/>
    <property type="match status" value="1"/>
</dbReference>
<comment type="caution">
    <text evidence="13">The sequence shown here is derived from an EMBL/GenBank/DDBJ whole genome shotgun (WGS) entry which is preliminary data.</text>
</comment>
<keyword evidence="7 9" id="KW-0238">DNA-binding</keyword>
<name>A0A2S4MN89_9BURK</name>
<evidence type="ECO:0000256" key="5">
    <source>
        <dbReference type="ARBA" id="ARBA00023015"/>
    </source>
</evidence>
<evidence type="ECO:0000256" key="9">
    <source>
        <dbReference type="PIRNR" id="PIRNR000774"/>
    </source>
</evidence>
<dbReference type="InterPro" id="IPR000394">
    <property type="entry name" value="RNA_pol_sigma_54"/>
</dbReference>
<dbReference type="AlphaFoldDB" id="A0A2S4MN89"/>
<dbReference type="InterPro" id="IPR007046">
    <property type="entry name" value="RNA_pol_sigma_54_core-bd"/>
</dbReference>
<evidence type="ECO:0000256" key="10">
    <source>
        <dbReference type="SAM" id="MobiDB-lite"/>
    </source>
</evidence>
<dbReference type="Proteomes" id="UP000237381">
    <property type="component" value="Unassembled WGS sequence"/>
</dbReference>
<dbReference type="GO" id="GO:0000428">
    <property type="term" value="C:DNA-directed RNA polymerase complex"/>
    <property type="evidence" value="ECO:0007669"/>
    <property type="project" value="UniProtKB-KW"/>
</dbReference>
<dbReference type="EMBL" id="PQGA01000001">
    <property type="protein sequence ID" value="POR56222.1"/>
    <property type="molecule type" value="Genomic_DNA"/>
</dbReference>
<dbReference type="InterPro" id="IPR038709">
    <property type="entry name" value="RpoN_core-bd_sf"/>
</dbReference>
<evidence type="ECO:0000256" key="1">
    <source>
        <dbReference type="ARBA" id="ARBA00008798"/>
    </source>
</evidence>
<reference evidence="13 14" key="1">
    <citation type="submission" date="2018-01" db="EMBL/GenBank/DDBJ databases">
        <title>Genomic Encyclopedia of Type Strains, Phase III (KMG-III): the genomes of soil and plant-associated and newly described type strains.</title>
        <authorList>
            <person name="Whitman W."/>
        </authorList>
    </citation>
    <scope>NUCLEOTIDE SEQUENCE [LARGE SCALE GENOMIC DNA]</scope>
    <source>
        <strain evidence="13 14">JCM 18070</strain>
    </source>
</reference>
<sequence>MRYRVCATRARSVGGIVCAPLFAHQIRPHRPVGTKAGHARFRECRVVSRAWQTLYNESHIAMKASLQLRLSQHLALTPQLQQSIRLLQLSTLELQQEVATAISQNPLLENDDDWIASPLRVASDGSLIAQPPQSSGPESMQGASNGSSSSSSESDNGDGEPRGVDDYNGLGGDANGDSSQWNLDDYGRSGNASDDDDLPPLQIHESTTTLRDHLMAQLRETNASPRDRALITFLIESLDEDGYLGTTCEEILADIPEELDVDGDELNAALALLHSFDPAGVGARSASECLKLQLLRVNSSPTRTLALEIVSNHLELLAARDFTRLRKQLKTGDDELRDAHMMIRSLEPFPGAAYGKAEADYVVPDIMVKKTGQNWFAELNPEVVPKLRINHLYANILRNNRGDPGSGSLRQQLQEARWLIKNIQQRFETILRVAQAIVERQKNFFVHGEIAMRPLVLREIADTLGLHESTVSRVTTGKYMLTPFGTLEFKYFFGSHVSTDTGGAASSTAIRALIKQLIGAENTKSPLSDSRIAELLAEQGFVVARRTVAKYREALRIPAVNLRKSL</sequence>
<keyword evidence="4 9" id="KW-0548">Nucleotidyltransferase</keyword>
<dbReference type="PRINTS" id="PR00045">
    <property type="entry name" value="SIGMA54FCT"/>
</dbReference>
<evidence type="ECO:0000256" key="7">
    <source>
        <dbReference type="ARBA" id="ARBA00023125"/>
    </source>
</evidence>